<dbReference type="InterPro" id="IPR036365">
    <property type="entry name" value="PGBD-like_sf"/>
</dbReference>
<dbReference type="InterPro" id="IPR031922">
    <property type="entry name" value="Pesticin_C"/>
</dbReference>
<gene>
    <name evidence="5" type="ORF">MD535_15610</name>
</gene>
<name>A0A9X3CQ11_9VIBR</name>
<reference evidence="5" key="1">
    <citation type="submission" date="2022-02" db="EMBL/GenBank/DDBJ databases">
        <title>Vibrio sp. nov, a new bacterium isolated from seawater.</title>
        <authorList>
            <person name="Yuan Y."/>
        </authorList>
    </citation>
    <scope>NUCLEOTIDE SEQUENCE</scope>
    <source>
        <strain evidence="5">ZSDZ65</strain>
    </source>
</reference>
<keyword evidence="5" id="KW-0378">Hydrolase</keyword>
<dbReference type="Gene3D" id="1.10.530.40">
    <property type="match status" value="1"/>
</dbReference>
<evidence type="ECO:0000259" key="3">
    <source>
        <dbReference type="Pfam" id="PF01471"/>
    </source>
</evidence>
<evidence type="ECO:0000256" key="1">
    <source>
        <dbReference type="ARBA" id="ARBA00022529"/>
    </source>
</evidence>
<dbReference type="InterPro" id="IPR036366">
    <property type="entry name" value="PGBDSf"/>
</dbReference>
<accession>A0A9X3CQ11</accession>
<dbReference type="Pfam" id="PF01471">
    <property type="entry name" value="PG_binding_1"/>
    <property type="match status" value="1"/>
</dbReference>
<keyword evidence="2" id="KW-0081">Bacteriolytic enzyme</keyword>
<organism evidence="5 6">
    <name type="scientific">Vibrio qingdaonensis</name>
    <dbReference type="NCBI Taxonomy" id="2829491"/>
    <lineage>
        <taxon>Bacteria</taxon>
        <taxon>Pseudomonadati</taxon>
        <taxon>Pseudomonadota</taxon>
        <taxon>Gammaproteobacteria</taxon>
        <taxon>Vibrionales</taxon>
        <taxon>Vibrionaceae</taxon>
        <taxon>Vibrio</taxon>
    </lineage>
</organism>
<dbReference type="Pfam" id="PF16754">
    <property type="entry name" value="Pesticin"/>
    <property type="match status" value="1"/>
</dbReference>
<dbReference type="Gene3D" id="1.10.101.10">
    <property type="entry name" value="PGBD-like superfamily/PGBD"/>
    <property type="match status" value="1"/>
</dbReference>
<dbReference type="RefSeq" id="WP_265675954.1">
    <property type="nucleotide sequence ID" value="NZ_JAKRRY010000022.1"/>
</dbReference>
<keyword evidence="1" id="KW-0929">Antimicrobial</keyword>
<feature type="domain" description="Peptidoglycan binding-like" evidence="3">
    <location>
        <begin position="15"/>
        <end position="55"/>
    </location>
</feature>
<dbReference type="GO" id="GO:0031640">
    <property type="term" value="P:killing of cells of another organism"/>
    <property type="evidence" value="ECO:0007669"/>
    <property type="project" value="UniProtKB-KW"/>
</dbReference>
<keyword evidence="6" id="KW-1185">Reference proteome</keyword>
<dbReference type="EMBL" id="JAKRRY010000022">
    <property type="protein sequence ID" value="MCW8347427.1"/>
    <property type="molecule type" value="Genomic_DNA"/>
</dbReference>
<evidence type="ECO:0000313" key="5">
    <source>
        <dbReference type="EMBL" id="MCW8347427.1"/>
    </source>
</evidence>
<proteinExistence type="predicted"/>
<protein>
    <submittedName>
        <fullName evidence="5">Pesticin C-terminus-like muramidase</fullName>
        <ecNumber evidence="5">3.2.1.17</ecNumber>
    </submittedName>
</protein>
<evidence type="ECO:0000313" key="6">
    <source>
        <dbReference type="Proteomes" id="UP001155587"/>
    </source>
</evidence>
<dbReference type="InterPro" id="IPR023347">
    <property type="entry name" value="Lysozyme_dom_sf"/>
</dbReference>
<dbReference type="AlphaFoldDB" id="A0A9X3CQ11"/>
<dbReference type="SUPFAM" id="SSF47090">
    <property type="entry name" value="PGBD-like"/>
    <property type="match status" value="1"/>
</dbReference>
<evidence type="ECO:0000256" key="2">
    <source>
        <dbReference type="ARBA" id="ARBA00022638"/>
    </source>
</evidence>
<evidence type="ECO:0000259" key="4">
    <source>
        <dbReference type="Pfam" id="PF16754"/>
    </source>
</evidence>
<dbReference type="EC" id="3.2.1.17" evidence="5"/>
<sequence length="318" mass="35259">MAFGDGEALSNGSKGLEVKVVQEALIELGFDLGPAGADGDFGKATESAITQFQKGYEPTHNTHETYKIGEVDGIVDKNTALALDEGVSENWQYIDDAMDEKWLTVPKGQFTFDNEGDDIESSAYFSRKAHVPHNSDGVVIGQSGVTIGRGLDSGNPPTGATGQSPSKLHLKELFQVSELTSELSDWLLSVEGVKKESALELLNNSSLESNELTLTRKQQHLMFNTVYEYMEEKTRILLTKSDVQAKFGVVDWASLPLNVKEVLVDLTYRGDNSPRTREGFVPALVDFDILKFKKIMFNSNNLWVGVDLNRRLRREKHL</sequence>
<dbReference type="GO" id="GO:0003796">
    <property type="term" value="F:lysozyme activity"/>
    <property type="evidence" value="ECO:0007669"/>
    <property type="project" value="UniProtKB-EC"/>
</dbReference>
<comment type="caution">
    <text evidence="5">The sequence shown here is derived from an EMBL/GenBank/DDBJ whole genome shotgun (WGS) entry which is preliminary data.</text>
</comment>
<dbReference type="Proteomes" id="UP001155587">
    <property type="component" value="Unassembled WGS sequence"/>
</dbReference>
<keyword evidence="5" id="KW-0326">Glycosidase</keyword>
<dbReference type="InterPro" id="IPR002477">
    <property type="entry name" value="Peptidoglycan-bd-like"/>
</dbReference>
<dbReference type="GO" id="GO:0042742">
    <property type="term" value="P:defense response to bacterium"/>
    <property type="evidence" value="ECO:0007669"/>
    <property type="project" value="UniProtKB-KW"/>
</dbReference>
<feature type="domain" description="Pesticin C-terminal" evidence="4">
    <location>
        <begin position="125"/>
        <end position="270"/>
    </location>
</feature>